<organism evidence="10">
    <name type="scientific">Menopon gallinae</name>
    <name type="common">poultry shaft louse</name>
    <dbReference type="NCBI Taxonomy" id="328185"/>
    <lineage>
        <taxon>Eukaryota</taxon>
        <taxon>Metazoa</taxon>
        <taxon>Ecdysozoa</taxon>
        <taxon>Arthropoda</taxon>
        <taxon>Hexapoda</taxon>
        <taxon>Insecta</taxon>
        <taxon>Pterygota</taxon>
        <taxon>Neoptera</taxon>
        <taxon>Paraneoptera</taxon>
        <taxon>Psocodea</taxon>
        <taxon>Troctomorpha</taxon>
        <taxon>Phthiraptera</taxon>
        <taxon>Amblycera</taxon>
        <taxon>Menoponidae</taxon>
        <taxon>Menopon</taxon>
    </lineage>
</organism>
<dbReference type="EMBL" id="JARGDH010000002">
    <property type="protein sequence ID" value="KAL0276582.1"/>
    <property type="molecule type" value="Genomic_DNA"/>
</dbReference>
<feature type="region of interest" description="Disordered" evidence="8">
    <location>
        <begin position="269"/>
        <end position="288"/>
    </location>
</feature>
<dbReference type="InterPro" id="IPR011009">
    <property type="entry name" value="Kinase-like_dom_sf"/>
</dbReference>
<feature type="compositionally biased region" description="Basic and acidic residues" evidence="8">
    <location>
        <begin position="275"/>
        <end position="284"/>
    </location>
</feature>
<protein>
    <recommendedName>
        <fullName evidence="1">non-specific serine/threonine protein kinase</fullName>
        <ecNumber evidence="1">2.7.11.1</ecNumber>
    </recommendedName>
</protein>
<evidence type="ECO:0000313" key="10">
    <source>
        <dbReference type="EMBL" id="KAL0276581.1"/>
    </source>
</evidence>
<feature type="compositionally biased region" description="Basic and acidic residues" evidence="8">
    <location>
        <begin position="68"/>
        <end position="84"/>
    </location>
</feature>
<dbReference type="GO" id="GO:0004674">
    <property type="term" value="F:protein serine/threonine kinase activity"/>
    <property type="evidence" value="ECO:0007669"/>
    <property type="project" value="UniProtKB-KW"/>
</dbReference>
<evidence type="ECO:0000256" key="4">
    <source>
        <dbReference type="ARBA" id="ARBA00022741"/>
    </source>
</evidence>
<dbReference type="Gene3D" id="3.30.200.20">
    <property type="entry name" value="Phosphorylase Kinase, domain 1"/>
    <property type="match status" value="1"/>
</dbReference>
<dbReference type="GO" id="GO:0005524">
    <property type="term" value="F:ATP binding"/>
    <property type="evidence" value="ECO:0007669"/>
    <property type="project" value="UniProtKB-UniRule"/>
</dbReference>
<dbReference type="InterPro" id="IPR008271">
    <property type="entry name" value="Ser/Thr_kinase_AS"/>
</dbReference>
<keyword evidence="6 7" id="KW-0067">ATP-binding</keyword>
<keyword evidence="3" id="KW-0808">Transferase</keyword>
<feature type="domain" description="Protein kinase" evidence="9">
    <location>
        <begin position="100"/>
        <end position="556"/>
    </location>
</feature>
<name>A0AAW2I437_9NEOP</name>
<dbReference type="EC" id="2.7.11.1" evidence="1"/>
<evidence type="ECO:0000259" key="9">
    <source>
        <dbReference type="PROSITE" id="PS50011"/>
    </source>
</evidence>
<dbReference type="AlphaFoldDB" id="A0AAW2I437"/>
<proteinExistence type="predicted"/>
<dbReference type="PANTHER" id="PTHR44167">
    <property type="entry name" value="OVARIAN-SPECIFIC SERINE/THREONINE-PROTEIN KINASE LOK-RELATED"/>
    <property type="match status" value="1"/>
</dbReference>
<accession>A0AAW2I437</accession>
<evidence type="ECO:0000256" key="6">
    <source>
        <dbReference type="ARBA" id="ARBA00022840"/>
    </source>
</evidence>
<dbReference type="PANTHER" id="PTHR44167:SF23">
    <property type="entry name" value="CDC7 KINASE, ISOFORM A-RELATED"/>
    <property type="match status" value="1"/>
</dbReference>
<dbReference type="InterPro" id="IPR000719">
    <property type="entry name" value="Prot_kinase_dom"/>
</dbReference>
<dbReference type="Pfam" id="PF00069">
    <property type="entry name" value="Pkinase"/>
    <property type="match status" value="2"/>
</dbReference>
<gene>
    <name evidence="10" type="ORF">PYX00_004130</name>
</gene>
<dbReference type="InterPro" id="IPR017441">
    <property type="entry name" value="Protein_kinase_ATP_BS"/>
</dbReference>
<dbReference type="PROSITE" id="PS50011">
    <property type="entry name" value="PROTEIN_KINASE_DOM"/>
    <property type="match status" value="1"/>
</dbReference>
<keyword evidence="5" id="KW-0418">Kinase</keyword>
<evidence type="ECO:0000256" key="8">
    <source>
        <dbReference type="SAM" id="MobiDB-lite"/>
    </source>
</evidence>
<reference evidence="10" key="1">
    <citation type="journal article" date="2024" name="Gigascience">
        <title>Chromosome-level genome of the poultry shaft louse Menopon gallinae provides insight into the host-switching and adaptive evolution of parasitic lice.</title>
        <authorList>
            <person name="Xu Y."/>
            <person name="Ma L."/>
            <person name="Liu S."/>
            <person name="Liang Y."/>
            <person name="Liu Q."/>
            <person name="He Z."/>
            <person name="Tian L."/>
            <person name="Duan Y."/>
            <person name="Cai W."/>
            <person name="Li H."/>
            <person name="Song F."/>
        </authorList>
    </citation>
    <scope>NUCLEOTIDE SEQUENCE</scope>
    <source>
        <strain evidence="10">Cailab_2023a</strain>
    </source>
</reference>
<keyword evidence="4 7" id="KW-0547">Nucleotide-binding</keyword>
<comment type="caution">
    <text evidence="10">The sequence shown here is derived from an EMBL/GenBank/DDBJ whole genome shotgun (WGS) entry which is preliminary data.</text>
</comment>
<dbReference type="GO" id="GO:0005634">
    <property type="term" value="C:nucleus"/>
    <property type="evidence" value="ECO:0007669"/>
    <property type="project" value="TreeGrafter"/>
</dbReference>
<dbReference type="PROSITE" id="PS00108">
    <property type="entry name" value="PROTEIN_KINASE_ST"/>
    <property type="match status" value="1"/>
</dbReference>
<evidence type="ECO:0000256" key="7">
    <source>
        <dbReference type="PROSITE-ProRule" id="PRU10141"/>
    </source>
</evidence>
<evidence type="ECO:0000256" key="1">
    <source>
        <dbReference type="ARBA" id="ARBA00012513"/>
    </source>
</evidence>
<keyword evidence="2" id="KW-0723">Serine/threonine-protein kinase</keyword>
<dbReference type="EMBL" id="JARGDH010000002">
    <property type="protein sequence ID" value="KAL0276581.1"/>
    <property type="molecule type" value="Genomic_DNA"/>
</dbReference>
<dbReference type="Gene3D" id="1.10.510.10">
    <property type="entry name" value="Transferase(Phosphotransferase) domain 1"/>
    <property type="match status" value="2"/>
</dbReference>
<evidence type="ECO:0000256" key="3">
    <source>
        <dbReference type="ARBA" id="ARBA00022679"/>
    </source>
</evidence>
<feature type="region of interest" description="Disordered" evidence="8">
    <location>
        <begin position="48"/>
        <end position="84"/>
    </location>
</feature>
<feature type="binding site" evidence="7">
    <location>
        <position position="131"/>
    </location>
    <ligand>
        <name>ATP</name>
        <dbReference type="ChEBI" id="CHEBI:30616"/>
    </ligand>
</feature>
<sequence length="556" mass="62436">MSQMPAHSHYSYTKTESSLCGRLPLTVTSMQNSVHQLRELCNLPDLEVTPVSRPTNTDHVARGNECASSREPDASTDRESKEKTDMENLLMRLPILNQFFQLHNKIGEGTFSSVYLASLRSSKSTKKYAVKHLTQNFHQLRIEGEFRCMTEIGGKDNVVHVDYCLTSGSDCVTFVMPYLPHKKFSEYVLDMNAEETRNYMKNLFIALRRVHSFNVIHRDVKPGNFLYNRETKEFLLIDFGLAQFIQTRKCDGNRGNPVIDENMPIDYSKKRKRKESVSDKEVTPVKRSKRMALKSKDNNVRINHVSDNFGNVHCFGSSATAAPANSDRVDLKSPSKQYPFKPDAEKTPLKGRTFGPVGHSSVRRKNLFDESSPETSKNDKSYISNVRPERNGAIFKGVGRDNSFTPLGSYRSNSGNFAQVRSSRTARQCDMLKSKISEKSPRMAVIDQCSCKGKGTICTVCSSRSKMIAPRAGTPGFRPPEVLFKHLDQTTAVDMWASGVILLCILSGCYPFFNSPNDLVALAEIMTVFGTEPIIKIAEKFGRRVGFSAVRGRGLI</sequence>
<dbReference type="PROSITE" id="PS00107">
    <property type="entry name" value="PROTEIN_KINASE_ATP"/>
    <property type="match status" value="1"/>
</dbReference>
<evidence type="ECO:0000256" key="5">
    <source>
        <dbReference type="ARBA" id="ARBA00022777"/>
    </source>
</evidence>
<dbReference type="GO" id="GO:0044773">
    <property type="term" value="P:mitotic DNA damage checkpoint signaling"/>
    <property type="evidence" value="ECO:0007669"/>
    <property type="project" value="TreeGrafter"/>
</dbReference>
<evidence type="ECO:0000256" key="2">
    <source>
        <dbReference type="ARBA" id="ARBA00022527"/>
    </source>
</evidence>
<dbReference type="SUPFAM" id="SSF56112">
    <property type="entry name" value="Protein kinase-like (PK-like)"/>
    <property type="match status" value="1"/>
</dbReference>
<dbReference type="SMART" id="SM00220">
    <property type="entry name" value="S_TKc"/>
    <property type="match status" value="1"/>
</dbReference>
<feature type="region of interest" description="Disordered" evidence="8">
    <location>
        <begin position="321"/>
        <end position="383"/>
    </location>
</feature>